<protein>
    <submittedName>
        <fullName evidence="1">YrdB family protein</fullName>
    </submittedName>
</protein>
<comment type="caution">
    <text evidence="1">The sequence shown here is derived from an EMBL/GenBank/DDBJ whole genome shotgun (WGS) entry which is preliminary data.</text>
</comment>
<dbReference type="Proteomes" id="UP000471190">
    <property type="component" value="Unassembled WGS sequence"/>
</dbReference>
<evidence type="ECO:0000313" key="2">
    <source>
        <dbReference type="Proteomes" id="UP000471190"/>
    </source>
</evidence>
<sequence length="126" mass="13641">MRAVKAPLSVQASWKRKGRSYCATVLSDQRFPDPTPPAACGCSGPQAAIHCRLKRDKVIRQAVATFWGKFLSPKRRYEVGPAGRLILEAGIFLITALILNHLGWPTLAIALVVVAAANRIALALIP</sequence>
<dbReference type="InterPro" id="IPR021214">
    <property type="entry name" value="DUF2568"/>
</dbReference>
<dbReference type="AlphaFoldDB" id="A0A6P1CBG3"/>
<organism evidence="1 2">
    <name type="scientific">Rhizobium tropici</name>
    <dbReference type="NCBI Taxonomy" id="398"/>
    <lineage>
        <taxon>Bacteria</taxon>
        <taxon>Pseudomonadati</taxon>
        <taxon>Pseudomonadota</taxon>
        <taxon>Alphaproteobacteria</taxon>
        <taxon>Hyphomicrobiales</taxon>
        <taxon>Rhizobiaceae</taxon>
        <taxon>Rhizobium/Agrobacterium group</taxon>
        <taxon>Rhizobium</taxon>
    </lineage>
</organism>
<evidence type="ECO:0000313" key="1">
    <source>
        <dbReference type="EMBL" id="NEV12865.1"/>
    </source>
</evidence>
<accession>A0A6P1CBG3</accession>
<reference evidence="1 2" key="1">
    <citation type="submission" date="2020-02" db="EMBL/GenBank/DDBJ databases">
        <title>Draft genome sequence of Rhizobium tropici.</title>
        <authorList>
            <person name="Khayi S."/>
            <person name="Jemo M."/>
        </authorList>
    </citation>
    <scope>NUCLEOTIDE SEQUENCE [LARGE SCALE GENOMIC DNA]</scope>
    <source>
        <strain evidence="1 2">A12</strain>
    </source>
</reference>
<dbReference type="Pfam" id="PF10823">
    <property type="entry name" value="DUF2568"/>
    <property type="match status" value="1"/>
</dbReference>
<gene>
    <name evidence="1" type="ORF">GXW80_17875</name>
</gene>
<proteinExistence type="predicted"/>
<dbReference type="EMBL" id="JAADZA010000020">
    <property type="protein sequence ID" value="NEV12865.1"/>
    <property type="molecule type" value="Genomic_DNA"/>
</dbReference>
<name>A0A6P1CBG3_RHITR</name>